<accession>A0A5J9SV77</accession>
<dbReference type="OrthoDB" id="1673781at2759"/>
<name>A0A5J9SV77_9POAL</name>
<gene>
    <name evidence="4" type="ORF">EJB05_51600</name>
</gene>
<evidence type="ECO:0000313" key="5">
    <source>
        <dbReference type="Proteomes" id="UP000324897"/>
    </source>
</evidence>
<keyword evidence="2" id="KW-0932">Cytokinin signaling pathway</keyword>
<dbReference type="AlphaFoldDB" id="A0A5J9SV77"/>
<organism evidence="4 5">
    <name type="scientific">Eragrostis curvula</name>
    <name type="common">weeping love grass</name>
    <dbReference type="NCBI Taxonomy" id="38414"/>
    <lineage>
        <taxon>Eukaryota</taxon>
        <taxon>Viridiplantae</taxon>
        <taxon>Streptophyta</taxon>
        <taxon>Embryophyta</taxon>
        <taxon>Tracheophyta</taxon>
        <taxon>Spermatophyta</taxon>
        <taxon>Magnoliopsida</taxon>
        <taxon>Liliopsida</taxon>
        <taxon>Poales</taxon>
        <taxon>Poaceae</taxon>
        <taxon>PACMAD clade</taxon>
        <taxon>Chloridoideae</taxon>
        <taxon>Eragrostideae</taxon>
        <taxon>Eragrostidinae</taxon>
        <taxon>Eragrostis</taxon>
    </lineage>
</organism>
<reference evidence="4 5" key="1">
    <citation type="journal article" date="2019" name="Sci. Rep.">
        <title>A high-quality genome of Eragrostis curvula grass provides insights into Poaceae evolution and supports new strategies to enhance forage quality.</title>
        <authorList>
            <person name="Carballo J."/>
            <person name="Santos B.A.C.M."/>
            <person name="Zappacosta D."/>
            <person name="Garbus I."/>
            <person name="Selva J.P."/>
            <person name="Gallo C.A."/>
            <person name="Diaz A."/>
            <person name="Albertini E."/>
            <person name="Caccamo M."/>
            <person name="Echenique V."/>
        </authorList>
    </citation>
    <scope>NUCLEOTIDE SEQUENCE [LARGE SCALE GENOMIC DNA]</scope>
    <source>
        <strain evidence="5">cv. Victoria</strain>
        <tissue evidence="4">Leaf</tissue>
    </source>
</reference>
<feature type="chain" id="PRO_5023823453" description="Histidine-containing phosphotransfer protein" evidence="3">
    <location>
        <begin position="19"/>
        <end position="146"/>
    </location>
</feature>
<keyword evidence="3" id="KW-0732">Signal</keyword>
<evidence type="ECO:0000313" key="4">
    <source>
        <dbReference type="EMBL" id="TVU02878.1"/>
    </source>
</evidence>
<dbReference type="GO" id="GO:0009927">
    <property type="term" value="F:histidine phosphotransfer kinase activity"/>
    <property type="evidence" value="ECO:0007669"/>
    <property type="project" value="UniProtKB-UniRule"/>
</dbReference>
<comment type="function">
    <text evidence="2">Functions as a two-component phosphorelay mediators between cytokinin sensor histidine kinases and response regulators (B-type ARRs). Plays an important role in propagating cytokinin signal transduction.</text>
</comment>
<feature type="non-terminal residue" evidence="4">
    <location>
        <position position="1"/>
    </location>
</feature>
<evidence type="ECO:0000256" key="3">
    <source>
        <dbReference type="SAM" id="SignalP"/>
    </source>
</evidence>
<protein>
    <recommendedName>
        <fullName evidence="2">Histidine-containing phosphotransfer protein</fullName>
    </recommendedName>
</protein>
<dbReference type="EMBL" id="RWGY01000263">
    <property type="protein sequence ID" value="TVU02878.1"/>
    <property type="molecule type" value="Genomic_DNA"/>
</dbReference>
<comment type="caution">
    <text evidence="4">The sequence shown here is derived from an EMBL/GenBank/DDBJ whole genome shotgun (WGS) entry which is preliminary data.</text>
</comment>
<feature type="signal peptide" evidence="3">
    <location>
        <begin position="1"/>
        <end position="18"/>
    </location>
</feature>
<dbReference type="SUPFAM" id="SSF47226">
    <property type="entry name" value="Histidine-containing phosphotransfer domain, HPT domain"/>
    <property type="match status" value="1"/>
</dbReference>
<comment type="domain">
    <text evidence="2">Histidine-containing phosphotransfer domain (HPt) contains an active histidine that mediates the phosphotransfer.</text>
</comment>
<comment type="subcellular location">
    <subcellularLocation>
        <location evidence="2">Cytoplasm</location>
        <location evidence="2">Cytosol</location>
    </subcellularLocation>
    <subcellularLocation>
        <location evidence="2">Nucleus</location>
    </subcellularLocation>
</comment>
<dbReference type="GO" id="GO:0043424">
    <property type="term" value="F:protein histidine kinase binding"/>
    <property type="evidence" value="ECO:0007669"/>
    <property type="project" value="UniProtKB-UniRule"/>
</dbReference>
<dbReference type="PANTHER" id="PTHR28242:SF30">
    <property type="entry name" value="HISTIDINE-CONTAINING PHOSPHOTRANSFER PROTEIN 2"/>
    <property type="match status" value="1"/>
</dbReference>
<dbReference type="PANTHER" id="PTHR28242">
    <property type="entry name" value="PHOSPHORELAY INTERMEDIATE PROTEIN YPD1"/>
    <property type="match status" value="1"/>
</dbReference>
<keyword evidence="5" id="KW-1185">Reference proteome</keyword>
<evidence type="ECO:0000256" key="1">
    <source>
        <dbReference type="ARBA" id="ARBA00023012"/>
    </source>
</evidence>
<dbReference type="GO" id="GO:0005634">
    <property type="term" value="C:nucleus"/>
    <property type="evidence" value="ECO:0007669"/>
    <property type="project" value="UniProtKB-SubCell"/>
</dbReference>
<dbReference type="GO" id="GO:0000160">
    <property type="term" value="P:phosphorelay signal transduction system"/>
    <property type="evidence" value="ECO:0007669"/>
    <property type="project" value="UniProtKB-UniRule"/>
</dbReference>
<dbReference type="Gramene" id="TVU02878">
    <property type="protein sequence ID" value="TVU02878"/>
    <property type="gene ID" value="EJB05_51600"/>
</dbReference>
<keyword evidence="1 2" id="KW-0902">Two-component regulatory system</keyword>
<evidence type="ECO:0000256" key="2">
    <source>
        <dbReference type="RuleBase" id="RU369004"/>
    </source>
</evidence>
<dbReference type="InterPro" id="IPR045871">
    <property type="entry name" value="AHP1-5/YPD1"/>
</dbReference>
<dbReference type="Gene3D" id="1.20.120.160">
    <property type="entry name" value="HPT domain"/>
    <property type="match status" value="1"/>
</dbReference>
<sequence length="146" mass="16514">MMMFHLLKLGLLDEHFMALQSLQDAEDPDFIAGLVMTFLNDGDRMFGELTQLLERLFMDFDALYKKLHELKGCSARVRLACIQLLQFIGGQHTLILRCWPSLKLSADPPAGAPDTRLLKPNGRVELHVQIEEPTFDGLEHAQLAPN</sequence>
<dbReference type="Proteomes" id="UP000324897">
    <property type="component" value="Unassembled WGS sequence"/>
</dbReference>
<proteinExistence type="predicted"/>
<dbReference type="GO" id="GO:0005829">
    <property type="term" value="C:cytosol"/>
    <property type="evidence" value="ECO:0007669"/>
    <property type="project" value="UniProtKB-SubCell"/>
</dbReference>
<dbReference type="InterPro" id="IPR036641">
    <property type="entry name" value="HPT_dom_sf"/>
</dbReference>
<dbReference type="GO" id="GO:0009736">
    <property type="term" value="P:cytokinin-activated signaling pathway"/>
    <property type="evidence" value="ECO:0007669"/>
    <property type="project" value="UniProtKB-KW"/>
</dbReference>